<dbReference type="Proteomes" id="UP000694255">
    <property type="component" value="Unassembled WGS sequence"/>
</dbReference>
<organism evidence="1 2">
    <name type="scientific">[Candida] subhashii</name>
    <dbReference type="NCBI Taxonomy" id="561895"/>
    <lineage>
        <taxon>Eukaryota</taxon>
        <taxon>Fungi</taxon>
        <taxon>Dikarya</taxon>
        <taxon>Ascomycota</taxon>
        <taxon>Saccharomycotina</taxon>
        <taxon>Pichiomycetes</taxon>
        <taxon>Debaryomycetaceae</taxon>
        <taxon>Spathaspora</taxon>
    </lineage>
</organism>
<protein>
    <submittedName>
        <fullName evidence="1">Uncharacterized protein</fullName>
    </submittedName>
</protein>
<evidence type="ECO:0000313" key="1">
    <source>
        <dbReference type="EMBL" id="KAG7665013.1"/>
    </source>
</evidence>
<gene>
    <name evidence="1" type="ORF">J8A68_001478</name>
</gene>
<accession>A0A8J5UK12</accession>
<keyword evidence="2" id="KW-1185">Reference proteome</keyword>
<sequence length="469" mass="54446">MSTYNNYPSYDSNLTITHTWTTNYLPYQTLETRIHHDFIKLISLTNDGYPISDPTTDTSMLFEELSGILRRLRASSMSNNKQHEQSIINYFTNHGFESLITELICPMIEDMKEVERDWKRLIGVIEVIYESSTGLGVEVCPRATVELLKVFAGVKMKSFENDSTNVVVDDDDDDDDDDGWNVYGGGNGDLPYLRKFSDSIVLSKVKRTNTDKDEEKMIVGSSSGSGHIGYKYANNAIRIILTRADPSPQLFELVETWLCQAPTRSEVGNCVLYFSDLSINLKKSIETQGPLDEEANSSIKESYLFFIKTIRDCSFKVLQWFSYKQIKKDYCEIFGGLVDDSEVMQTTVIHNSDFNVYKEGDDPSKNNYRYHLPESKQEEDIPKWIKKMGFNEDDALDTTNEFEDERESFSRYPSETPLLGETVSMEEDIPCIEMKNSKFRNPLKELFKRRNEEHHHHHHNWKFWKRHRN</sequence>
<name>A0A8J5UK12_9ASCO</name>
<dbReference type="AlphaFoldDB" id="A0A8J5UK12"/>
<reference evidence="1 2" key="1">
    <citation type="journal article" date="2021" name="DNA Res.">
        <title>Genome analysis of Candida subhashii reveals its hybrid nature and dual mitochondrial genome conformations.</title>
        <authorList>
            <person name="Mixao V."/>
            <person name="Hegedusova E."/>
            <person name="Saus E."/>
            <person name="Pryszcz L.P."/>
            <person name="Cillingova A."/>
            <person name="Nosek J."/>
            <person name="Gabaldon T."/>
        </authorList>
    </citation>
    <scope>NUCLEOTIDE SEQUENCE [LARGE SCALE GENOMIC DNA]</scope>
    <source>
        <strain evidence="1 2">CBS 10753</strain>
    </source>
</reference>
<evidence type="ECO:0000313" key="2">
    <source>
        <dbReference type="Proteomes" id="UP000694255"/>
    </source>
</evidence>
<dbReference type="EMBL" id="JAGSYN010000055">
    <property type="protein sequence ID" value="KAG7665013.1"/>
    <property type="molecule type" value="Genomic_DNA"/>
</dbReference>
<comment type="caution">
    <text evidence="1">The sequence shown here is derived from an EMBL/GenBank/DDBJ whole genome shotgun (WGS) entry which is preliminary data.</text>
</comment>
<proteinExistence type="predicted"/>
<dbReference type="GeneID" id="73468279"/>
<dbReference type="RefSeq" id="XP_049265245.1">
    <property type="nucleotide sequence ID" value="XM_049405135.1"/>
</dbReference>